<keyword evidence="1" id="KW-0472">Membrane</keyword>
<keyword evidence="1" id="KW-1133">Transmembrane helix</keyword>
<dbReference type="AlphaFoldDB" id="A0A3A3GVV1"/>
<evidence type="ECO:0000256" key="1">
    <source>
        <dbReference type="SAM" id="Phobius"/>
    </source>
</evidence>
<dbReference type="InterPro" id="IPR010540">
    <property type="entry name" value="CmpB_TMEM229"/>
</dbReference>
<dbReference type="RefSeq" id="WP_119796425.1">
    <property type="nucleotide sequence ID" value="NZ_QYZD01000045.1"/>
</dbReference>
<dbReference type="Proteomes" id="UP000266177">
    <property type="component" value="Unassembled WGS sequence"/>
</dbReference>
<keyword evidence="1" id="KW-0812">Transmembrane</keyword>
<evidence type="ECO:0000313" key="2">
    <source>
        <dbReference type="EMBL" id="RJG17828.1"/>
    </source>
</evidence>
<sequence>MFHPAGEMVPQSSLLHGAAAAVFYFTVYSLLGWLLENMYSLATTRVFFKDGFLWGPFKPMYGFAPLLVVYFAAPETHWTVVLLLCFLVPTCVEYVSGWLLQTFFRRQWWDYSNLPLQLHGHICLSYSVCWVFLSYLCLRWIHPVLVSVYRAAEPYWQWVFPAAILYFALELLYAIRRHTPQDESAEEQQPSPAP</sequence>
<name>A0A3A3GVV1_PANTH</name>
<organism evidence="2 3">
    <name type="scientific">Paenibacillus thiaminolyticus</name>
    <name type="common">Bacillus thiaminolyticus</name>
    <dbReference type="NCBI Taxonomy" id="49283"/>
    <lineage>
        <taxon>Bacteria</taxon>
        <taxon>Bacillati</taxon>
        <taxon>Bacillota</taxon>
        <taxon>Bacilli</taxon>
        <taxon>Bacillales</taxon>
        <taxon>Paenibacillaceae</taxon>
        <taxon>Paenibacillus</taxon>
    </lineage>
</organism>
<feature type="transmembrane region" description="Helical" evidence="1">
    <location>
        <begin position="14"/>
        <end position="35"/>
    </location>
</feature>
<evidence type="ECO:0008006" key="4">
    <source>
        <dbReference type="Google" id="ProtNLM"/>
    </source>
</evidence>
<evidence type="ECO:0000313" key="3">
    <source>
        <dbReference type="Proteomes" id="UP000266177"/>
    </source>
</evidence>
<feature type="transmembrane region" description="Helical" evidence="1">
    <location>
        <begin position="79"/>
        <end position="100"/>
    </location>
</feature>
<comment type="caution">
    <text evidence="2">The sequence shown here is derived from an EMBL/GenBank/DDBJ whole genome shotgun (WGS) entry which is preliminary data.</text>
</comment>
<dbReference type="EMBL" id="QYZD01000045">
    <property type="protein sequence ID" value="RJG17828.1"/>
    <property type="molecule type" value="Genomic_DNA"/>
</dbReference>
<feature type="transmembrane region" description="Helical" evidence="1">
    <location>
        <begin position="121"/>
        <end position="142"/>
    </location>
</feature>
<feature type="transmembrane region" description="Helical" evidence="1">
    <location>
        <begin position="154"/>
        <end position="175"/>
    </location>
</feature>
<proteinExistence type="predicted"/>
<gene>
    <name evidence="2" type="ORF">DQX05_27210</name>
</gene>
<dbReference type="OrthoDB" id="9789229at2"/>
<protein>
    <recommendedName>
        <fullName evidence="4">ABC transporter permease</fullName>
    </recommendedName>
</protein>
<dbReference type="Pfam" id="PF06541">
    <property type="entry name" value="ABC_trans_CmpB"/>
    <property type="match status" value="1"/>
</dbReference>
<feature type="transmembrane region" description="Helical" evidence="1">
    <location>
        <begin position="56"/>
        <end position="73"/>
    </location>
</feature>
<accession>A0A3A3GVV1</accession>
<reference evidence="2 3" key="1">
    <citation type="submission" date="2018-09" db="EMBL/GenBank/DDBJ databases">
        <title>Paenibacillus SK2017-BO5.</title>
        <authorList>
            <person name="Piskunova J.V."/>
            <person name="Dubiley S.A."/>
            <person name="Severinov K.V."/>
        </authorList>
    </citation>
    <scope>NUCLEOTIDE SEQUENCE [LARGE SCALE GENOMIC DNA]</scope>
    <source>
        <strain evidence="2 3">BO5</strain>
    </source>
</reference>